<protein>
    <recommendedName>
        <fullName evidence="13">Globin domain-containing protein</fullName>
    </recommendedName>
</protein>
<dbReference type="OrthoDB" id="2012505at2759"/>
<dbReference type="InterPro" id="IPR009050">
    <property type="entry name" value="Globin-like_sf"/>
</dbReference>
<dbReference type="PANTHER" id="PTHR22924">
    <property type="entry name" value="LEGHEMOGLOBIN-RELATED"/>
    <property type="match status" value="1"/>
</dbReference>
<dbReference type="GO" id="GO:0046872">
    <property type="term" value="F:metal ion binding"/>
    <property type="evidence" value="ECO:0007669"/>
    <property type="project" value="UniProtKB-KW"/>
</dbReference>
<reference evidence="15" key="1">
    <citation type="journal article" date="2014" name="Nat. Genet.">
        <title>A reference genome for common bean and genome-wide analysis of dual domestications.</title>
        <authorList>
            <person name="Schmutz J."/>
            <person name="McClean P.E."/>
            <person name="Mamidi S."/>
            <person name="Wu G.A."/>
            <person name="Cannon S.B."/>
            <person name="Grimwood J."/>
            <person name="Jenkins J."/>
            <person name="Shu S."/>
            <person name="Song Q."/>
            <person name="Chavarro C."/>
            <person name="Torres-Torres M."/>
            <person name="Geffroy V."/>
            <person name="Moghaddam S.M."/>
            <person name="Gao D."/>
            <person name="Abernathy B."/>
            <person name="Barry K."/>
            <person name="Blair M."/>
            <person name="Brick M.A."/>
            <person name="Chovatia M."/>
            <person name="Gepts P."/>
            <person name="Goodstein D.M."/>
            <person name="Gonzales M."/>
            <person name="Hellsten U."/>
            <person name="Hyten D.L."/>
            <person name="Jia G."/>
            <person name="Kelly J.D."/>
            <person name="Kudrna D."/>
            <person name="Lee R."/>
            <person name="Richard M.M."/>
            <person name="Miklas P.N."/>
            <person name="Osorno J.M."/>
            <person name="Rodrigues J."/>
            <person name="Thareau V."/>
            <person name="Urrea C.A."/>
            <person name="Wang M."/>
            <person name="Yu Y."/>
            <person name="Zhang M."/>
            <person name="Wing R.A."/>
            <person name="Cregan P.B."/>
            <person name="Rokhsar D.S."/>
            <person name="Jackson S.A."/>
        </authorList>
    </citation>
    <scope>NUCLEOTIDE SEQUENCE [LARGE SCALE GENOMIC DNA]</scope>
    <source>
        <strain evidence="15">cv. G19833</strain>
    </source>
</reference>
<dbReference type="GO" id="GO:0005829">
    <property type="term" value="C:cytosol"/>
    <property type="evidence" value="ECO:0007669"/>
    <property type="project" value="UniProtKB-SubCell"/>
</dbReference>
<keyword evidence="8" id="KW-0479">Metal-binding</keyword>
<dbReference type="PROSITE" id="PS01033">
    <property type="entry name" value="GLOBIN"/>
    <property type="match status" value="1"/>
</dbReference>
<evidence type="ECO:0000256" key="7">
    <source>
        <dbReference type="ARBA" id="ARBA00022621"/>
    </source>
</evidence>
<comment type="similarity">
    <text evidence="3">Belongs to the plant globin family.</text>
</comment>
<evidence type="ECO:0000256" key="11">
    <source>
        <dbReference type="ARBA" id="ARBA00023231"/>
    </source>
</evidence>
<evidence type="ECO:0000256" key="10">
    <source>
        <dbReference type="ARBA" id="ARBA00023074"/>
    </source>
</evidence>
<dbReference type="OMA" id="NAWEIAY"/>
<keyword evidence="6" id="KW-0349">Heme</keyword>
<dbReference type="EMBL" id="CM002294">
    <property type="protein sequence ID" value="ESW16261.1"/>
    <property type="molecule type" value="Genomic_DNA"/>
</dbReference>
<evidence type="ECO:0000259" key="13">
    <source>
        <dbReference type="PROSITE" id="PS01033"/>
    </source>
</evidence>
<dbReference type="GO" id="GO:0019825">
    <property type="term" value="F:oxygen binding"/>
    <property type="evidence" value="ECO:0007669"/>
    <property type="project" value="InterPro"/>
</dbReference>
<keyword evidence="12" id="KW-0539">Nucleus</keyword>
<dbReference type="Gene3D" id="1.10.490.10">
    <property type="entry name" value="Globins"/>
    <property type="match status" value="1"/>
</dbReference>
<keyword evidence="10" id="KW-0944">Nitration</keyword>
<comment type="subunit">
    <text evidence="4">Monomer.</text>
</comment>
<dbReference type="GO" id="GO:0005344">
    <property type="term" value="F:oxygen carrier activity"/>
    <property type="evidence" value="ECO:0007669"/>
    <property type="project" value="UniProtKB-KW"/>
</dbReference>
<gene>
    <name evidence="14" type="ORF">PHAVU_007G142000g</name>
</gene>
<keyword evidence="11" id="KW-0535">Nitrogen fixation</keyword>
<dbReference type="Gramene" id="ESW16261">
    <property type="protein sequence ID" value="ESW16261"/>
    <property type="gene ID" value="PHAVU_007G142000g"/>
</dbReference>
<dbReference type="STRING" id="3885.V7BIE5"/>
<dbReference type="AlphaFoldDB" id="V7BIE5"/>
<keyword evidence="9" id="KW-0408">Iron</keyword>
<feature type="domain" description="Globin" evidence="13">
    <location>
        <begin position="1"/>
        <end position="83"/>
    </location>
</feature>
<evidence type="ECO:0000256" key="8">
    <source>
        <dbReference type="ARBA" id="ARBA00022723"/>
    </source>
</evidence>
<evidence type="ECO:0000256" key="4">
    <source>
        <dbReference type="ARBA" id="ARBA00011245"/>
    </source>
</evidence>
<evidence type="ECO:0000256" key="1">
    <source>
        <dbReference type="ARBA" id="ARBA00004123"/>
    </source>
</evidence>
<dbReference type="PANTHER" id="PTHR22924:SF92">
    <property type="entry name" value="NON-SYMBIOTIC HEMOGLOBIN 2"/>
    <property type="match status" value="1"/>
</dbReference>
<evidence type="ECO:0000256" key="9">
    <source>
        <dbReference type="ARBA" id="ARBA00023004"/>
    </source>
</evidence>
<name>V7BIE5_PHAVU</name>
<dbReference type="InterPro" id="IPR012292">
    <property type="entry name" value="Globin/Proto"/>
</dbReference>
<dbReference type="InterPro" id="IPR000971">
    <property type="entry name" value="Globin"/>
</dbReference>
<dbReference type="GO" id="GO:0005634">
    <property type="term" value="C:nucleus"/>
    <property type="evidence" value="ECO:0007669"/>
    <property type="project" value="UniProtKB-SubCell"/>
</dbReference>
<evidence type="ECO:0000256" key="3">
    <source>
        <dbReference type="ARBA" id="ARBA00007609"/>
    </source>
</evidence>
<dbReference type="InterPro" id="IPR001032">
    <property type="entry name" value="Leghaemoglobin-like"/>
</dbReference>
<evidence type="ECO:0000256" key="6">
    <source>
        <dbReference type="ARBA" id="ARBA00022617"/>
    </source>
</evidence>
<keyword evidence="5" id="KW-0813">Transport</keyword>
<accession>V7BIE5</accession>
<sequence>MIFEFQVRDSAVQLKTKGTVVADAKLGSVHAEKKVTDAQFAVVKEALLKTIKEAVGDKWNEELSNAWEIAYDEMAAAIKKAMA</sequence>
<keyword evidence="7" id="KW-0561">Oxygen transport</keyword>
<organism evidence="14 15">
    <name type="scientific">Phaseolus vulgaris</name>
    <name type="common">Kidney bean</name>
    <name type="synonym">French bean</name>
    <dbReference type="NCBI Taxonomy" id="3885"/>
    <lineage>
        <taxon>Eukaryota</taxon>
        <taxon>Viridiplantae</taxon>
        <taxon>Streptophyta</taxon>
        <taxon>Embryophyta</taxon>
        <taxon>Tracheophyta</taxon>
        <taxon>Spermatophyta</taxon>
        <taxon>Magnoliopsida</taxon>
        <taxon>eudicotyledons</taxon>
        <taxon>Gunneridae</taxon>
        <taxon>Pentapetalae</taxon>
        <taxon>rosids</taxon>
        <taxon>fabids</taxon>
        <taxon>Fabales</taxon>
        <taxon>Fabaceae</taxon>
        <taxon>Papilionoideae</taxon>
        <taxon>50 kb inversion clade</taxon>
        <taxon>NPAAA clade</taxon>
        <taxon>indigoferoid/millettioid clade</taxon>
        <taxon>Phaseoleae</taxon>
        <taxon>Phaseolus</taxon>
    </lineage>
</organism>
<proteinExistence type="inferred from homology"/>
<keyword evidence="15" id="KW-1185">Reference proteome</keyword>
<evidence type="ECO:0000256" key="5">
    <source>
        <dbReference type="ARBA" id="ARBA00022448"/>
    </source>
</evidence>
<dbReference type="Pfam" id="PF00042">
    <property type="entry name" value="Globin"/>
    <property type="match status" value="1"/>
</dbReference>
<evidence type="ECO:0000256" key="12">
    <source>
        <dbReference type="ARBA" id="ARBA00023242"/>
    </source>
</evidence>
<evidence type="ECO:0000313" key="15">
    <source>
        <dbReference type="Proteomes" id="UP000000226"/>
    </source>
</evidence>
<evidence type="ECO:0000313" key="14">
    <source>
        <dbReference type="EMBL" id="ESW16261.1"/>
    </source>
</evidence>
<dbReference type="GO" id="GO:0020037">
    <property type="term" value="F:heme binding"/>
    <property type="evidence" value="ECO:0007669"/>
    <property type="project" value="InterPro"/>
</dbReference>
<dbReference type="eggNOG" id="KOG3378">
    <property type="taxonomic scope" value="Eukaryota"/>
</dbReference>
<dbReference type="SUPFAM" id="SSF46458">
    <property type="entry name" value="Globin-like"/>
    <property type="match status" value="1"/>
</dbReference>
<dbReference type="Proteomes" id="UP000000226">
    <property type="component" value="Chromosome 7"/>
</dbReference>
<evidence type="ECO:0000256" key="2">
    <source>
        <dbReference type="ARBA" id="ARBA00004514"/>
    </source>
</evidence>
<comment type="subcellular location">
    <subcellularLocation>
        <location evidence="2">Cytoplasm</location>
        <location evidence="2">Cytosol</location>
    </subcellularLocation>
    <subcellularLocation>
        <location evidence="1">Nucleus</location>
    </subcellularLocation>
</comment>